<dbReference type="InterPro" id="IPR057666">
    <property type="entry name" value="DrpA_SLOG"/>
</dbReference>
<evidence type="ECO:0000256" key="1">
    <source>
        <dbReference type="ARBA" id="ARBA00006525"/>
    </source>
</evidence>
<comment type="similarity">
    <text evidence="1">Belongs to the DprA/Smf family.</text>
</comment>
<dbReference type="Gene3D" id="3.40.50.450">
    <property type="match status" value="1"/>
</dbReference>
<proteinExistence type="inferred from homology"/>
<dbReference type="AlphaFoldDB" id="W0EQZ1"/>
<dbReference type="Proteomes" id="UP000018901">
    <property type="component" value="Chromosome"/>
</dbReference>
<dbReference type="HOGENOM" id="CLU_029601_0_3_10"/>
<dbReference type="KEGG" id="bvs:BARVI_11135"/>
<dbReference type="SUPFAM" id="SSF102405">
    <property type="entry name" value="MCP/YpsA-like"/>
    <property type="match status" value="1"/>
</dbReference>
<reference evidence="3 4" key="1">
    <citation type="submission" date="2013-12" db="EMBL/GenBank/DDBJ databases">
        <authorList>
            <consortium name="DOE Joint Genome Institute"/>
            <person name="Eisen J."/>
            <person name="Huntemann M."/>
            <person name="Han J."/>
            <person name="Chen A."/>
            <person name="Kyrpides N."/>
            <person name="Mavromatis K."/>
            <person name="Markowitz V."/>
            <person name="Palaniappan K."/>
            <person name="Ivanova N."/>
            <person name="Schaumberg A."/>
            <person name="Pati A."/>
            <person name="Liolios K."/>
            <person name="Nordberg H.P."/>
            <person name="Cantor M.N."/>
            <person name="Hua S.X."/>
            <person name="Woyke T."/>
        </authorList>
    </citation>
    <scope>NUCLEOTIDE SEQUENCE [LARGE SCALE GENOMIC DNA]</scope>
    <source>
        <strain evidence="4">DSM 18177</strain>
    </source>
</reference>
<organism evidence="3 4">
    <name type="scientific">Barnesiella viscericola DSM 18177</name>
    <dbReference type="NCBI Taxonomy" id="880074"/>
    <lineage>
        <taxon>Bacteria</taxon>
        <taxon>Pseudomonadati</taxon>
        <taxon>Bacteroidota</taxon>
        <taxon>Bacteroidia</taxon>
        <taxon>Bacteroidales</taxon>
        <taxon>Barnesiellaceae</taxon>
        <taxon>Barnesiella</taxon>
    </lineage>
</organism>
<sequence>MEPEVLYRIALSRIKGMNKSLAQHIHETVESLELFFSLPENQLRELTGISGRMLQDDIRREAMQKARQEMEFLQKGNITPLYFTDPAYPTRLTECVDAPPLLYYRGTADLNAAKVVSVVGTRRATEYGRSFCEALVRDLAIGFPQLIIVSGLAYGIDICAHRAALKQGLDTVAVLAHGLDHIYPASHRNTAIEMVSHGGLLTEYPGYHPMHPAFFVARNRIVAGLADAVVIVESREKGGALITAGIAESYHRDVFALPGDIHRETSAGCNQLIRRNRAALITSADDLVEAMCWKAPRREAVQRSFFPDLTDEEQTLVDYLKERGEGQINRMTVELDRPLSQLLSVLVELEFKGVVKALPGGVYKL</sequence>
<name>W0EQZ1_9BACT</name>
<dbReference type="GO" id="GO:0009294">
    <property type="term" value="P:DNA-mediated transformation"/>
    <property type="evidence" value="ECO:0007669"/>
    <property type="project" value="InterPro"/>
</dbReference>
<dbReference type="eggNOG" id="COG0758">
    <property type="taxonomic scope" value="Bacteria"/>
</dbReference>
<dbReference type="NCBIfam" id="TIGR00732">
    <property type="entry name" value="dprA"/>
    <property type="match status" value="1"/>
</dbReference>
<keyword evidence="4" id="KW-1185">Reference proteome</keyword>
<protein>
    <submittedName>
        <fullName evidence="3">DNA processing protein DprA</fullName>
    </submittedName>
</protein>
<dbReference type="RefSeq" id="WP_025279264.1">
    <property type="nucleotide sequence ID" value="NZ_CP007034.1"/>
</dbReference>
<dbReference type="STRING" id="880074.BARVI_11135"/>
<dbReference type="Pfam" id="PF02481">
    <property type="entry name" value="DNA_processg_A"/>
    <property type="match status" value="1"/>
</dbReference>
<evidence type="ECO:0000313" key="4">
    <source>
        <dbReference type="Proteomes" id="UP000018901"/>
    </source>
</evidence>
<dbReference type="GeneID" id="90529942"/>
<dbReference type="EMBL" id="CP007034">
    <property type="protein sequence ID" value="AHF13205.1"/>
    <property type="molecule type" value="Genomic_DNA"/>
</dbReference>
<dbReference type="InterPro" id="IPR003488">
    <property type="entry name" value="DprA"/>
</dbReference>
<gene>
    <name evidence="3" type="ORF">BARVI_11135</name>
</gene>
<evidence type="ECO:0000313" key="3">
    <source>
        <dbReference type="EMBL" id="AHF13205.1"/>
    </source>
</evidence>
<evidence type="ECO:0000259" key="2">
    <source>
        <dbReference type="Pfam" id="PF02481"/>
    </source>
</evidence>
<dbReference type="PANTHER" id="PTHR43022:SF1">
    <property type="entry name" value="PROTEIN SMF"/>
    <property type="match status" value="1"/>
</dbReference>
<dbReference type="PANTHER" id="PTHR43022">
    <property type="entry name" value="PROTEIN SMF"/>
    <property type="match status" value="1"/>
</dbReference>
<dbReference type="OrthoDB" id="9785707at2"/>
<accession>W0EQZ1</accession>
<dbReference type="PATRIC" id="fig|880074.11.peg.2302"/>
<feature type="domain" description="Smf/DprA SLOG" evidence="2">
    <location>
        <begin position="81"/>
        <end position="290"/>
    </location>
</feature>